<dbReference type="InterPro" id="IPR011701">
    <property type="entry name" value="MFS"/>
</dbReference>
<dbReference type="OrthoDB" id="9784658at2"/>
<feature type="transmembrane region" description="Helical" evidence="5">
    <location>
        <begin position="251"/>
        <end position="270"/>
    </location>
</feature>
<dbReference type="PANTHER" id="PTHR23508:SF10">
    <property type="entry name" value="CARBOXYLIC ACID TRANSPORTER PROTEIN HOMOLOG"/>
    <property type="match status" value="1"/>
</dbReference>
<dbReference type="PROSITE" id="PS00217">
    <property type="entry name" value="SUGAR_TRANSPORT_2"/>
    <property type="match status" value="1"/>
</dbReference>
<evidence type="ECO:0000313" key="8">
    <source>
        <dbReference type="Proteomes" id="UP000319148"/>
    </source>
</evidence>
<dbReference type="Proteomes" id="UP000319148">
    <property type="component" value="Unassembled WGS sequence"/>
</dbReference>
<reference evidence="8" key="1">
    <citation type="submission" date="2019-06" db="EMBL/GenBank/DDBJ databases">
        <title>The complete genome of Emcibacter congregatus ZYLT.</title>
        <authorList>
            <person name="Zhao Z."/>
        </authorList>
    </citation>
    <scope>NUCLEOTIDE SEQUENCE [LARGE SCALE GENOMIC DNA]</scope>
    <source>
        <strain evidence="8">MCCC 1A06723</strain>
    </source>
</reference>
<feature type="domain" description="Major facilitator superfamily (MFS) profile" evidence="6">
    <location>
        <begin position="21"/>
        <end position="432"/>
    </location>
</feature>
<dbReference type="RefSeq" id="WP_139941228.1">
    <property type="nucleotide sequence ID" value="NZ_JBHSYP010000002.1"/>
</dbReference>
<sequence>MNNDPRDIINREPMKARQILVIGLCVFLNALDGFDILAITFAAPGIMQDWSIGKDVMGIVFSAGLLSMTLGSFVLPPLADRIGRRKITLICLVIMSGGMFLSALSSDIYHLAFWRFITGLGIGGMIPTINAISSEFSNEKRRNFSVCVMGIGYAIGGFVGGSAAAVLLSHFAWPSVFIFGGCAALLILPVAYFFMPESIEFLVTRKGQEALPEANAILRTLGHSEAEEIRISETPAKAGIMELFTRDKLRLTLALTFSYLLNIMTVYYILTWVPSIVTDLGFDKVNGTQVSVWVSVGGIIGGALFGWVATFRDLRKMLIALMLSAGVLVIIFGQVPPDLMLLKIVGFLLGFCIYGSTVGLFALLARSYPTTLRATGTGFVVGAGRGGSTIGPVIVGFLLAAGFGIPEVSIIMASGAIIAGLILLLPVVARQSTAPQA</sequence>
<feature type="transmembrane region" description="Helical" evidence="5">
    <location>
        <begin position="409"/>
        <end position="429"/>
    </location>
</feature>
<accession>A0A501PEY9</accession>
<name>A0A501PEY9_9PROT</name>
<dbReference type="GO" id="GO:0005886">
    <property type="term" value="C:plasma membrane"/>
    <property type="evidence" value="ECO:0007669"/>
    <property type="project" value="TreeGrafter"/>
</dbReference>
<feature type="transmembrane region" description="Helical" evidence="5">
    <location>
        <begin position="144"/>
        <end position="165"/>
    </location>
</feature>
<feature type="transmembrane region" description="Helical" evidence="5">
    <location>
        <begin position="20"/>
        <end position="44"/>
    </location>
</feature>
<dbReference type="SUPFAM" id="SSF103473">
    <property type="entry name" value="MFS general substrate transporter"/>
    <property type="match status" value="1"/>
</dbReference>
<evidence type="ECO:0000259" key="6">
    <source>
        <dbReference type="PROSITE" id="PS50850"/>
    </source>
</evidence>
<comment type="caution">
    <text evidence="7">The sequence shown here is derived from an EMBL/GenBank/DDBJ whole genome shotgun (WGS) entry which is preliminary data.</text>
</comment>
<feature type="transmembrane region" description="Helical" evidence="5">
    <location>
        <begin position="171"/>
        <end position="195"/>
    </location>
</feature>
<evidence type="ECO:0000256" key="2">
    <source>
        <dbReference type="ARBA" id="ARBA00022692"/>
    </source>
</evidence>
<feature type="transmembrane region" description="Helical" evidence="5">
    <location>
        <begin position="112"/>
        <end position="132"/>
    </location>
</feature>
<feature type="transmembrane region" description="Helical" evidence="5">
    <location>
        <begin position="317"/>
        <end position="335"/>
    </location>
</feature>
<dbReference type="Pfam" id="PF07690">
    <property type="entry name" value="MFS_1"/>
    <property type="match status" value="1"/>
</dbReference>
<evidence type="ECO:0000313" key="7">
    <source>
        <dbReference type="EMBL" id="TPD59009.1"/>
    </source>
</evidence>
<keyword evidence="8" id="KW-1185">Reference proteome</keyword>
<dbReference type="CDD" id="cd17365">
    <property type="entry name" value="MFS_PcaK_like"/>
    <property type="match status" value="1"/>
</dbReference>
<comment type="subcellular location">
    <subcellularLocation>
        <location evidence="1">Membrane</location>
        <topology evidence="1">Multi-pass membrane protein</topology>
    </subcellularLocation>
</comment>
<dbReference type="GO" id="GO:0046943">
    <property type="term" value="F:carboxylic acid transmembrane transporter activity"/>
    <property type="evidence" value="ECO:0007669"/>
    <property type="project" value="TreeGrafter"/>
</dbReference>
<keyword evidence="4 5" id="KW-0472">Membrane</keyword>
<proteinExistence type="predicted"/>
<dbReference type="PROSITE" id="PS50850">
    <property type="entry name" value="MFS"/>
    <property type="match status" value="1"/>
</dbReference>
<feature type="transmembrane region" description="Helical" evidence="5">
    <location>
        <begin position="341"/>
        <end position="365"/>
    </location>
</feature>
<protein>
    <submittedName>
        <fullName evidence="7">MFS transporter</fullName>
    </submittedName>
</protein>
<dbReference type="InterPro" id="IPR036259">
    <property type="entry name" value="MFS_trans_sf"/>
</dbReference>
<dbReference type="AlphaFoldDB" id="A0A501PEY9"/>
<dbReference type="PANTHER" id="PTHR23508">
    <property type="entry name" value="CARBOXYLIC ACID TRANSPORTER PROTEIN HOMOLOG"/>
    <property type="match status" value="1"/>
</dbReference>
<evidence type="ECO:0000256" key="3">
    <source>
        <dbReference type="ARBA" id="ARBA00022989"/>
    </source>
</evidence>
<keyword evidence="2 5" id="KW-0812">Transmembrane</keyword>
<feature type="transmembrane region" description="Helical" evidence="5">
    <location>
        <begin position="87"/>
        <end position="106"/>
    </location>
</feature>
<feature type="transmembrane region" description="Helical" evidence="5">
    <location>
        <begin position="290"/>
        <end position="310"/>
    </location>
</feature>
<dbReference type="Gene3D" id="1.20.1250.20">
    <property type="entry name" value="MFS general substrate transporter like domains"/>
    <property type="match status" value="1"/>
</dbReference>
<gene>
    <name evidence="7" type="ORF">FIV46_12290</name>
</gene>
<evidence type="ECO:0000256" key="5">
    <source>
        <dbReference type="SAM" id="Phobius"/>
    </source>
</evidence>
<organism evidence="7 8">
    <name type="scientific">Emcibacter nanhaiensis</name>
    <dbReference type="NCBI Taxonomy" id="1505037"/>
    <lineage>
        <taxon>Bacteria</taxon>
        <taxon>Pseudomonadati</taxon>
        <taxon>Pseudomonadota</taxon>
        <taxon>Alphaproteobacteria</taxon>
        <taxon>Emcibacterales</taxon>
        <taxon>Emcibacteraceae</taxon>
        <taxon>Emcibacter</taxon>
    </lineage>
</organism>
<evidence type="ECO:0000256" key="1">
    <source>
        <dbReference type="ARBA" id="ARBA00004141"/>
    </source>
</evidence>
<dbReference type="InterPro" id="IPR005829">
    <property type="entry name" value="Sugar_transporter_CS"/>
</dbReference>
<keyword evidence="3 5" id="KW-1133">Transmembrane helix</keyword>
<feature type="transmembrane region" description="Helical" evidence="5">
    <location>
        <begin position="56"/>
        <end position="75"/>
    </location>
</feature>
<dbReference type="InterPro" id="IPR020846">
    <property type="entry name" value="MFS_dom"/>
</dbReference>
<evidence type="ECO:0000256" key="4">
    <source>
        <dbReference type="ARBA" id="ARBA00023136"/>
    </source>
</evidence>
<dbReference type="EMBL" id="VFIY01000015">
    <property type="protein sequence ID" value="TPD59009.1"/>
    <property type="molecule type" value="Genomic_DNA"/>
</dbReference>
<feature type="transmembrane region" description="Helical" evidence="5">
    <location>
        <begin position="377"/>
        <end position="403"/>
    </location>
</feature>